<reference evidence="3 4" key="1">
    <citation type="submission" date="2012-03" db="EMBL/GenBank/DDBJ databases">
        <title>Whole Genome Assembly of Papio anubis.</title>
        <authorList>
            <person name="Liu Y.L."/>
            <person name="Abraham K.A."/>
            <person name="Akbar H.A."/>
            <person name="Ali S.A."/>
            <person name="Anosike U.A."/>
            <person name="Aqrawi P.A."/>
            <person name="Arias F.A."/>
            <person name="Attaway T.A."/>
            <person name="Awwad R.A."/>
            <person name="Babu C.B."/>
            <person name="Bandaranaike D.B."/>
            <person name="Battles P.B."/>
            <person name="Bell A.B."/>
            <person name="Beltran B.B."/>
            <person name="Berhane-Mersha D.B."/>
            <person name="Bess C.B."/>
            <person name="Bickham C.B."/>
            <person name="Bolden T.B."/>
            <person name="Carter K.C."/>
            <person name="Chau D.C."/>
            <person name="Chavez A.C."/>
            <person name="Clerc-Blankenburg K.C."/>
            <person name="Coyle M.C."/>
            <person name="Dao M.D."/>
            <person name="Davila M.L.D."/>
            <person name="Davy-Carroll L.D."/>
            <person name="Denson S.D."/>
            <person name="Dinh H.D."/>
            <person name="Fernandez S.F."/>
            <person name="Fernando P.F."/>
            <person name="Forbes L.F."/>
            <person name="Francis C.F."/>
            <person name="Francisco L.F."/>
            <person name="Fu Q.F."/>
            <person name="Garcia-Iii R.G."/>
            <person name="Garrett T.G."/>
            <person name="Gross S.G."/>
            <person name="Gubbala S.G."/>
            <person name="Hirani K.H."/>
            <person name="Hogues M.H."/>
            <person name="Hollins B.H."/>
            <person name="Jackson L.J."/>
            <person name="Javaid M.J."/>
            <person name="Jhangiani S.J."/>
            <person name="Johnson A.J."/>
            <person name="Johnson B.J."/>
            <person name="Jones J.J."/>
            <person name="Joshi V.J."/>
            <person name="Kalu J.K."/>
            <person name="Khan N.K."/>
            <person name="Korchina V.K."/>
            <person name="Kovar C.K."/>
            <person name="Lago L.L."/>
            <person name="Lara F.L."/>
            <person name="Le T.-K.L."/>
            <person name="Lee S.L."/>
            <person name="Legall-Iii F.L."/>
            <person name="Lemon S.L."/>
            <person name="Liu J.L."/>
            <person name="Liu Y.-S.L."/>
            <person name="Liyanage D.L."/>
            <person name="Lopez J.L."/>
            <person name="Lorensuhewa L.L."/>
            <person name="Mata R.M."/>
            <person name="Mathew T.M."/>
            <person name="Mercado C.M."/>
            <person name="Mercado I.M."/>
            <person name="Morales K.M."/>
            <person name="Morgan M.M."/>
            <person name="Munidasa M.M."/>
            <person name="Ngo D.N."/>
            <person name="Nguyen L.N."/>
            <person name="Nguyen T.N."/>
            <person name="Nguyen N.N."/>
            <person name="Obregon M.O."/>
            <person name="Okwuonu G.O."/>
            <person name="Ongeri F.O."/>
            <person name="Onwere C.O."/>
            <person name="Osifeso I.O."/>
            <person name="Parra A.P."/>
            <person name="Patil S.P."/>
            <person name="Perez A.P."/>
            <person name="Perez Y.P."/>
            <person name="Pham C.P."/>
            <person name="Pu L.-L.P."/>
            <person name="Puazo M.P."/>
            <person name="Quiroz J.Q."/>
            <person name="Rouhana J.R."/>
            <person name="Ruiz M.R."/>
            <person name="Ruiz S.-J.R."/>
            <person name="Saada N.S."/>
            <person name="Santibanez J.S."/>
            <person name="Scheel M.S."/>
            <person name="Schneider B.S."/>
            <person name="Simmons D.S."/>
            <person name="Sisson I.S."/>
            <person name="Tang L.-Y.T."/>
            <person name="Thornton R.T."/>
            <person name="Tisius J.T."/>
            <person name="Toledanes G.T."/>
            <person name="Trejos Z.T."/>
            <person name="Usmani K.U."/>
            <person name="Varghese R.V."/>
            <person name="Vattathil S.V."/>
            <person name="Vee V.V."/>
            <person name="Walker D.W."/>
            <person name="Weissenberger G.W."/>
            <person name="White C.W."/>
            <person name="Williams A.W."/>
            <person name="Woodworth J.W."/>
            <person name="Wright R.W."/>
            <person name="Zhu Y.Z."/>
            <person name="Han Y.H."/>
            <person name="Newsham I.N."/>
            <person name="Nazareth L.N."/>
            <person name="Worley K.W."/>
            <person name="Muzny D.M."/>
            <person name="Rogers J.R."/>
            <person name="Gibbs R.G."/>
        </authorList>
    </citation>
    <scope>NUCLEOTIDE SEQUENCE [LARGE SCALE GENOMIC DNA]</scope>
</reference>
<accession>A0A2I3NFV2</accession>
<reference evidence="3" key="3">
    <citation type="submission" date="2025-09" db="UniProtKB">
        <authorList>
            <consortium name="Ensembl"/>
        </authorList>
    </citation>
    <scope>IDENTIFICATION</scope>
</reference>
<keyword evidence="2" id="KW-1133">Transmembrane helix</keyword>
<evidence type="ECO:0000256" key="2">
    <source>
        <dbReference type="SAM" id="Phobius"/>
    </source>
</evidence>
<sequence length="425" mass="49145">MAHVLQKPNHSGTHSTVYEFQVSDYVPWQQSKQETKPSILPPVQQANSLHISKMKTLTRVQPVFHSKPTRVVTSYQPKNPRELHRRQKLDPGKMQAKIRLMKMMLRNGRTALRELQSHENFLTKLNEELIETIQDMENSTTLNVRALLQQQDILATIIDILEYSNKKRLQQLKSELQEWEEKKKCKMSSLEQQAEQLNAKIEKTQEEVNFLSTYMDHEYSIKSVQISTLVRQLQQDKDSQQDELDDLSEMRRKVLESLSDKIQKKKKKILSSVVAKTQRPYEEALLQKIWESQDFLKCMQRFSEVHPRHGCRPQHSCGRAATLLDGSAMGCPPLLLSPQHLEPWIIYFQDRVSIQTLIYSLPAPCALPPSFFPSLPPFLPPFLPPSLLPSSSPSLPPSFLSFLQFFPLFFPFFWLVLLGQVGISS</sequence>
<keyword evidence="2" id="KW-0812">Transmembrane</keyword>
<gene>
    <name evidence="3" type="primary">C20orf96</name>
</gene>
<dbReference type="Bgee" id="ENSPANG00000017509">
    <property type="expression patterns" value="Expressed in ventromedial nucleus of hypothalamus and 48 other cell types or tissues"/>
</dbReference>
<keyword evidence="2" id="KW-0472">Membrane</keyword>
<name>A0A2I3NFV2_PAPAN</name>
<feature type="transmembrane region" description="Helical" evidence="2">
    <location>
        <begin position="399"/>
        <end position="419"/>
    </location>
</feature>
<protein>
    <submittedName>
        <fullName evidence="3">Chromosome 20 open reading frame 96</fullName>
    </submittedName>
</protein>
<dbReference type="Pfam" id="PF15397">
    <property type="entry name" value="DUF4618"/>
    <property type="match status" value="1"/>
</dbReference>
<dbReference type="GeneTree" id="ENSGT00390000003339"/>
<dbReference type="Ensembl" id="ENSPANT00000049288.2">
    <property type="protein sequence ID" value="ENSPANP00000046784.2"/>
    <property type="gene ID" value="ENSPANG00000017509.3"/>
</dbReference>
<dbReference type="InterPro" id="IPR029236">
    <property type="entry name" value="DUF4618"/>
</dbReference>
<keyword evidence="1" id="KW-0175">Coiled coil</keyword>
<evidence type="ECO:0000313" key="3">
    <source>
        <dbReference type="Ensembl" id="ENSPANP00000046784.2"/>
    </source>
</evidence>
<dbReference type="ExpressionAtlas" id="A0A2I3NFV2">
    <property type="expression patterns" value="baseline"/>
</dbReference>
<dbReference type="PANTHER" id="PTHR28574:SF1">
    <property type="entry name" value="RIKEN CDNA 6820408C15 GENE"/>
    <property type="match status" value="1"/>
</dbReference>
<evidence type="ECO:0000313" key="4">
    <source>
        <dbReference type="Proteomes" id="UP000028761"/>
    </source>
</evidence>
<dbReference type="Proteomes" id="UP000028761">
    <property type="component" value="Chromosome 16"/>
</dbReference>
<feature type="coiled-coil region" evidence="1">
    <location>
        <begin position="162"/>
        <end position="250"/>
    </location>
</feature>
<keyword evidence="4" id="KW-1185">Reference proteome</keyword>
<reference evidence="3" key="2">
    <citation type="submission" date="2025-08" db="UniProtKB">
        <authorList>
            <consortium name="Ensembl"/>
        </authorList>
    </citation>
    <scope>IDENTIFICATION</scope>
</reference>
<dbReference type="AlphaFoldDB" id="A0A2I3NFV2"/>
<evidence type="ECO:0000256" key="1">
    <source>
        <dbReference type="SAM" id="Coils"/>
    </source>
</evidence>
<organism evidence="3 4">
    <name type="scientific">Papio anubis</name>
    <name type="common">Olive baboon</name>
    <dbReference type="NCBI Taxonomy" id="9555"/>
    <lineage>
        <taxon>Eukaryota</taxon>
        <taxon>Metazoa</taxon>
        <taxon>Chordata</taxon>
        <taxon>Craniata</taxon>
        <taxon>Vertebrata</taxon>
        <taxon>Euteleostomi</taxon>
        <taxon>Mammalia</taxon>
        <taxon>Eutheria</taxon>
        <taxon>Euarchontoglires</taxon>
        <taxon>Primates</taxon>
        <taxon>Haplorrhini</taxon>
        <taxon>Catarrhini</taxon>
        <taxon>Cercopithecidae</taxon>
        <taxon>Cercopithecinae</taxon>
        <taxon>Papio</taxon>
    </lineage>
</organism>
<proteinExistence type="predicted"/>
<dbReference type="PANTHER" id="PTHR28574">
    <property type="entry name" value="RIKEN CDNA 6820408C15"/>
    <property type="match status" value="1"/>
</dbReference>